<dbReference type="Proteomes" id="UP000681526">
    <property type="component" value="Unassembled WGS sequence"/>
</dbReference>
<dbReference type="SUPFAM" id="SSF55103">
    <property type="entry name" value="FAD-linked oxidases, C-terminal domain"/>
    <property type="match status" value="1"/>
</dbReference>
<feature type="domain" description="FAD-binding PCMH-type" evidence="4">
    <location>
        <begin position="48"/>
        <end position="219"/>
    </location>
</feature>
<organism evidence="5 6">
    <name type="scientific">Thermobacillus xylanilyticus</name>
    <dbReference type="NCBI Taxonomy" id="76633"/>
    <lineage>
        <taxon>Bacteria</taxon>
        <taxon>Bacillati</taxon>
        <taxon>Bacillota</taxon>
        <taxon>Bacilli</taxon>
        <taxon>Bacillales</taxon>
        <taxon>Paenibacillaceae</taxon>
        <taxon>Thermobacillus</taxon>
    </lineage>
</organism>
<keyword evidence="5" id="KW-0808">Transferase</keyword>
<keyword evidence="1" id="KW-0285">Flavoprotein</keyword>
<sequence>MTAQWKQEFVEELIGLVGEERVKLDPEAREKLSKDYYWYSPVLNDLLKQKRADAIVIPSREDEVPAILAAACRHRIPVTVRGGGTGNYGQAVPLHGGIVLDLSRLTDILEVGDGFVTVQCGARIKALELELRKRDRELCIYPSTYAIATIGGFVSGGSGGIGSITWGNLWDGNVLGAVIYTMEEKPRRLEVIGDELRNYIHSYGTTGIMTQVTMRIAPRTEWFQAAVQFPDAESAMRFGERLARDDAIRKRLVSISEHPIPTWFIPFAKHFEPGATVALLEIEDGTGEAVAAMAAEYGGKAAHTIPADRYQKTLGLSDFTWNHTTLWALKSDPTITYLQAAFHGTRYLEQMRLIKERFPDEVLFHFEWVRSAGRIAPSGLPIVRYRNKERLYEIIRYFESVGVRIFDPHTFVLDYDARADYSGMIRRKKTNDPFGLLNPGKIKLLG</sequence>
<proteinExistence type="predicted"/>
<dbReference type="Gene3D" id="3.30.465.10">
    <property type="match status" value="1"/>
</dbReference>
<dbReference type="InterPro" id="IPR036318">
    <property type="entry name" value="FAD-bd_PCMH-like_sf"/>
</dbReference>
<dbReference type="EMBL" id="CAJRAY010000100">
    <property type="protein sequence ID" value="CAG5093073.1"/>
    <property type="molecule type" value="Genomic_DNA"/>
</dbReference>
<evidence type="ECO:0000313" key="6">
    <source>
        <dbReference type="Proteomes" id="UP000681526"/>
    </source>
</evidence>
<dbReference type="SUPFAM" id="SSF56176">
    <property type="entry name" value="FAD-binding/transporter-associated domain-like"/>
    <property type="match status" value="1"/>
</dbReference>
<comment type="caution">
    <text evidence="5">The sequence shown here is derived from an EMBL/GenBank/DDBJ whole genome shotgun (WGS) entry which is preliminary data.</text>
</comment>
<dbReference type="EC" id="2.5.1.26" evidence="5"/>
<dbReference type="InterPro" id="IPR016166">
    <property type="entry name" value="FAD-bd_PCMH"/>
</dbReference>
<protein>
    <submittedName>
        <fullName evidence="5">FAD linked oxidase domain protein</fullName>
        <ecNumber evidence="5">2.5.1.26</ecNumber>
    </submittedName>
</protein>
<dbReference type="InterPro" id="IPR016164">
    <property type="entry name" value="FAD-linked_Oxase-like_C"/>
</dbReference>
<accession>A0ABN7S5P8</accession>
<dbReference type="InterPro" id="IPR006094">
    <property type="entry name" value="Oxid_FAD_bind_N"/>
</dbReference>
<dbReference type="PANTHER" id="PTHR11748">
    <property type="entry name" value="D-LACTATE DEHYDROGENASE"/>
    <property type="match status" value="1"/>
</dbReference>
<evidence type="ECO:0000256" key="3">
    <source>
        <dbReference type="ARBA" id="ARBA00023002"/>
    </source>
</evidence>
<gene>
    <name evidence="5" type="primary">txxe 3719</name>
    <name evidence="5" type="ORF">TXXE_19190</name>
</gene>
<keyword evidence="3" id="KW-0560">Oxidoreductase</keyword>
<reference evidence="5 6" key="1">
    <citation type="submission" date="2021-04" db="EMBL/GenBank/DDBJ databases">
        <authorList>
            <person name="Rakotoarivonina H."/>
        </authorList>
    </citation>
    <scope>NUCLEOTIDE SEQUENCE [LARGE SCALE GENOMIC DNA]</scope>
    <source>
        <strain evidence="5 6">XE</strain>
    </source>
</reference>
<name>A0ABN7S5P8_THEXY</name>
<dbReference type="InterPro" id="IPR016169">
    <property type="entry name" value="FAD-bd_PCMH_sub2"/>
</dbReference>
<dbReference type="GO" id="GO:0008609">
    <property type="term" value="F:alkylglycerone-phosphate synthase activity"/>
    <property type="evidence" value="ECO:0007669"/>
    <property type="project" value="UniProtKB-EC"/>
</dbReference>
<keyword evidence="6" id="KW-1185">Reference proteome</keyword>
<evidence type="ECO:0000313" key="5">
    <source>
        <dbReference type="EMBL" id="CAG5093073.1"/>
    </source>
</evidence>
<dbReference type="RefSeq" id="WP_213486855.1">
    <property type="nucleotide sequence ID" value="NZ_CAJRAY010000100.1"/>
</dbReference>
<dbReference type="Pfam" id="PF01565">
    <property type="entry name" value="FAD_binding_4"/>
    <property type="match status" value="1"/>
</dbReference>
<evidence type="ECO:0000256" key="1">
    <source>
        <dbReference type="ARBA" id="ARBA00022630"/>
    </source>
</evidence>
<dbReference type="PROSITE" id="PS51387">
    <property type="entry name" value="FAD_PCMH"/>
    <property type="match status" value="1"/>
</dbReference>
<evidence type="ECO:0000259" key="4">
    <source>
        <dbReference type="PROSITE" id="PS51387"/>
    </source>
</evidence>
<evidence type="ECO:0000256" key="2">
    <source>
        <dbReference type="ARBA" id="ARBA00022827"/>
    </source>
</evidence>
<dbReference type="PANTHER" id="PTHR11748:SF119">
    <property type="entry name" value="D-2-HYDROXYGLUTARATE DEHYDROGENASE"/>
    <property type="match status" value="1"/>
</dbReference>
<keyword evidence="2" id="KW-0274">FAD</keyword>